<dbReference type="InterPro" id="IPR002350">
    <property type="entry name" value="Kazal_dom"/>
</dbReference>
<dbReference type="KEGG" id="scac:106089851"/>
<name>A0A1I8PJ08_STOCA</name>
<evidence type="ECO:0000313" key="4">
    <source>
        <dbReference type="Proteomes" id="UP000095300"/>
    </source>
</evidence>
<accession>A0A1I8PJ08</accession>
<sequence length="76" mass="8443">MFSAKTFLFLTFVLTIIVAINSTCPESCDDPEDPVCITMIDGTKKQFKNACEFVVETCTKNIFEVLDAEEGPCPEI</sequence>
<dbReference type="Proteomes" id="UP000095300">
    <property type="component" value="Unassembled WGS sequence"/>
</dbReference>
<protein>
    <recommendedName>
        <fullName evidence="2">Kazal-like domain-containing protein</fullName>
    </recommendedName>
</protein>
<dbReference type="EnsemblMetazoa" id="SCAU008482-RA">
    <property type="protein sequence ID" value="SCAU008482-PA"/>
    <property type="gene ID" value="SCAU008482"/>
</dbReference>
<keyword evidence="4" id="KW-1185">Reference proteome</keyword>
<dbReference type="AlphaFoldDB" id="A0A1I8PJ08"/>
<feature type="signal peptide" evidence="1">
    <location>
        <begin position="1"/>
        <end position="22"/>
    </location>
</feature>
<gene>
    <name evidence="3" type="primary">106089851</name>
</gene>
<evidence type="ECO:0000313" key="3">
    <source>
        <dbReference type="EnsemblMetazoa" id="SCAU008482-PA"/>
    </source>
</evidence>
<dbReference type="PROSITE" id="PS51465">
    <property type="entry name" value="KAZAL_2"/>
    <property type="match status" value="1"/>
</dbReference>
<organism evidence="3 4">
    <name type="scientific">Stomoxys calcitrans</name>
    <name type="common">Stable fly</name>
    <name type="synonym">Conops calcitrans</name>
    <dbReference type="NCBI Taxonomy" id="35570"/>
    <lineage>
        <taxon>Eukaryota</taxon>
        <taxon>Metazoa</taxon>
        <taxon>Ecdysozoa</taxon>
        <taxon>Arthropoda</taxon>
        <taxon>Hexapoda</taxon>
        <taxon>Insecta</taxon>
        <taxon>Pterygota</taxon>
        <taxon>Neoptera</taxon>
        <taxon>Endopterygota</taxon>
        <taxon>Diptera</taxon>
        <taxon>Brachycera</taxon>
        <taxon>Muscomorpha</taxon>
        <taxon>Muscoidea</taxon>
        <taxon>Muscidae</taxon>
        <taxon>Stomoxys</taxon>
    </lineage>
</organism>
<keyword evidence="1" id="KW-0732">Signal</keyword>
<feature type="chain" id="PRO_5009326726" description="Kazal-like domain-containing protein" evidence="1">
    <location>
        <begin position="23"/>
        <end position="76"/>
    </location>
</feature>
<dbReference type="Gene3D" id="3.30.60.30">
    <property type="match status" value="1"/>
</dbReference>
<evidence type="ECO:0000259" key="2">
    <source>
        <dbReference type="PROSITE" id="PS51465"/>
    </source>
</evidence>
<evidence type="ECO:0000256" key="1">
    <source>
        <dbReference type="SAM" id="SignalP"/>
    </source>
</evidence>
<reference evidence="3" key="1">
    <citation type="submission" date="2020-05" db="UniProtKB">
        <authorList>
            <consortium name="EnsemblMetazoa"/>
        </authorList>
    </citation>
    <scope>IDENTIFICATION</scope>
    <source>
        <strain evidence="3">USDA</strain>
    </source>
</reference>
<feature type="domain" description="Kazal-like" evidence="2">
    <location>
        <begin position="18"/>
        <end position="75"/>
    </location>
</feature>
<proteinExistence type="predicted"/>
<dbReference type="VEuPathDB" id="VectorBase:SCAU008482"/>